<protein>
    <submittedName>
        <fullName evidence="1">Uncharacterized protein</fullName>
    </submittedName>
</protein>
<accession>A0A8K1W7G3</accession>
<gene>
    <name evidence="1" type="ORF">Mb1008</name>
</gene>
<evidence type="ECO:0000313" key="1">
    <source>
        <dbReference type="EMBL" id="UFX99913.1"/>
    </source>
</evidence>
<organism evidence="1">
    <name type="scientific">Megavirus baoshan</name>
    <dbReference type="NCBI Taxonomy" id="2496520"/>
    <lineage>
        <taxon>Viruses</taxon>
        <taxon>Varidnaviria</taxon>
        <taxon>Bamfordvirae</taxon>
        <taxon>Nucleocytoviricota</taxon>
        <taxon>Megaviricetes</taxon>
        <taxon>Imitervirales</taxon>
        <taxon>Mimiviridae</taxon>
        <taxon>Megamimivirinae</taxon>
        <taxon>Megavirus</taxon>
        <taxon>Megavirus baoshanense</taxon>
    </lineage>
</organism>
<dbReference type="EMBL" id="MH046811">
    <property type="protein sequence ID" value="UFX99913.1"/>
    <property type="molecule type" value="Genomic_DNA"/>
</dbReference>
<proteinExistence type="predicted"/>
<reference evidence="1" key="1">
    <citation type="submission" date="2018-03" db="EMBL/GenBank/DDBJ databases">
        <title>Draft genome sequences of Megaviruse, new member of the family Mimiviridae isolated from water in Shanghai, China.</title>
        <authorList>
            <person name="Xia Y."/>
        </authorList>
    </citation>
    <scope>NUCLEOTIDE SEQUENCE</scope>
    <source>
        <strain evidence="1">SH</strain>
    </source>
</reference>
<sequence>MLGILIHNMLHNTETADDIYKESDYDTKAINIKNIGELNSEKSLHNDKYMIYDNYKNESIRFKYVSIF</sequence>
<name>A0A8K1W7G3_9VIRU</name>